<protein>
    <recommendedName>
        <fullName evidence="5">Tr-type G domain-containing protein</fullName>
    </recommendedName>
</protein>
<dbReference type="PANTHER" id="PTHR43721:SF3">
    <property type="entry name" value="GTP-BINDING PROTEIN 2"/>
    <property type="match status" value="1"/>
</dbReference>
<gene>
    <name evidence="6" type="ORF">OXX778_LOCUS17931</name>
</gene>
<keyword evidence="7" id="KW-1185">Reference proteome</keyword>
<dbReference type="CDD" id="cd03708">
    <property type="entry name" value="GTPBP_III"/>
    <property type="match status" value="1"/>
</dbReference>
<dbReference type="Gene3D" id="3.40.50.300">
    <property type="entry name" value="P-loop containing nucleotide triphosphate hydrolases"/>
    <property type="match status" value="1"/>
</dbReference>
<dbReference type="InterPro" id="IPR009000">
    <property type="entry name" value="Transl_B-barrel_sf"/>
</dbReference>
<dbReference type="PANTHER" id="PTHR43721">
    <property type="entry name" value="ELONGATION FACTOR TU-RELATED"/>
    <property type="match status" value="1"/>
</dbReference>
<name>A0A814J281_9BILA</name>
<accession>A0A814J281</accession>
<dbReference type="InterPro" id="IPR000795">
    <property type="entry name" value="T_Tr_GTP-bd_dom"/>
</dbReference>
<evidence type="ECO:0000256" key="4">
    <source>
        <dbReference type="SAM" id="MobiDB-lite"/>
    </source>
</evidence>
<dbReference type="InterPro" id="IPR009001">
    <property type="entry name" value="Transl_elong_EF1A/Init_IF2_C"/>
</dbReference>
<evidence type="ECO:0000256" key="3">
    <source>
        <dbReference type="ARBA" id="ARBA00023134"/>
    </source>
</evidence>
<dbReference type="CDD" id="cd03694">
    <property type="entry name" value="GTPBP_II"/>
    <property type="match status" value="1"/>
</dbReference>
<dbReference type="SUPFAM" id="SSF50447">
    <property type="entry name" value="Translation proteins"/>
    <property type="match status" value="1"/>
</dbReference>
<feature type="region of interest" description="Disordered" evidence="4">
    <location>
        <begin position="1"/>
        <end position="26"/>
    </location>
</feature>
<feature type="non-terminal residue" evidence="6">
    <location>
        <position position="1"/>
    </location>
</feature>
<dbReference type="InterPro" id="IPR050055">
    <property type="entry name" value="EF-Tu_GTPase"/>
</dbReference>
<dbReference type="SUPFAM" id="SSF52540">
    <property type="entry name" value="P-loop containing nucleoside triphosphate hydrolases"/>
    <property type="match status" value="1"/>
</dbReference>
<dbReference type="AlphaFoldDB" id="A0A814J281"/>
<dbReference type="Proteomes" id="UP000663879">
    <property type="component" value="Unassembled WGS sequence"/>
</dbReference>
<keyword evidence="3" id="KW-0342">GTP-binding</keyword>
<organism evidence="6 7">
    <name type="scientific">Brachionus calyciflorus</name>
    <dbReference type="NCBI Taxonomy" id="104777"/>
    <lineage>
        <taxon>Eukaryota</taxon>
        <taxon>Metazoa</taxon>
        <taxon>Spiralia</taxon>
        <taxon>Gnathifera</taxon>
        <taxon>Rotifera</taxon>
        <taxon>Eurotatoria</taxon>
        <taxon>Monogononta</taxon>
        <taxon>Pseudotrocha</taxon>
        <taxon>Ploima</taxon>
        <taxon>Brachionidae</taxon>
        <taxon>Brachionus</taxon>
    </lineage>
</organism>
<feature type="domain" description="Tr-type G" evidence="5">
    <location>
        <begin position="138"/>
        <end position="363"/>
    </location>
</feature>
<dbReference type="PROSITE" id="PS51722">
    <property type="entry name" value="G_TR_2"/>
    <property type="match status" value="1"/>
</dbReference>
<dbReference type="OrthoDB" id="248233at2759"/>
<dbReference type="Gene3D" id="2.40.30.10">
    <property type="entry name" value="Translation factors"/>
    <property type="match status" value="1"/>
</dbReference>
<reference evidence="6" key="1">
    <citation type="submission" date="2021-02" db="EMBL/GenBank/DDBJ databases">
        <authorList>
            <person name="Nowell W R."/>
        </authorList>
    </citation>
    <scope>NUCLEOTIDE SEQUENCE</scope>
    <source>
        <strain evidence="6">Ploen Becks lab</strain>
    </source>
</reference>
<dbReference type="FunFam" id="3.40.50.300:FF:000091">
    <property type="entry name" value="Probable GTP-binding protein 1"/>
    <property type="match status" value="1"/>
</dbReference>
<evidence type="ECO:0000313" key="6">
    <source>
        <dbReference type="EMBL" id="CAF1032348.1"/>
    </source>
</evidence>
<dbReference type="GO" id="GO:0005525">
    <property type="term" value="F:GTP binding"/>
    <property type="evidence" value="ECO:0007669"/>
    <property type="project" value="UniProtKB-KW"/>
</dbReference>
<evidence type="ECO:0000259" key="5">
    <source>
        <dbReference type="PROSITE" id="PS51722"/>
    </source>
</evidence>
<evidence type="ECO:0000256" key="2">
    <source>
        <dbReference type="ARBA" id="ARBA00022741"/>
    </source>
</evidence>
<proteinExistence type="inferred from homology"/>
<dbReference type="GO" id="GO:0003746">
    <property type="term" value="F:translation elongation factor activity"/>
    <property type="evidence" value="ECO:0007669"/>
    <property type="project" value="TreeGrafter"/>
</dbReference>
<dbReference type="SUPFAM" id="SSF50465">
    <property type="entry name" value="EF-Tu/eEF-1alpha/eIF2-gamma C-terminal domain"/>
    <property type="match status" value="1"/>
</dbReference>
<sequence>MNSGLVGLFGESDSSSDEETQLQDSLPPEIEKGNIEYKLKLIDPSHIRFEHLVTQLKWRLQEGLGEAVYEIGVADNGYLFGLTEEDLEKSMETLKMMAERLGASLSILRERTINNESNGLIKKSLEVLVRKMPEDKEFTRMRIAVLGNIESGKSSLISVLTHDELDNGNGRARLNLLRHTHEIQTGHTSSISNEIMGFNNSSEVENFGNCRTAEEILEKSCKLITFIDLAGHSKYMKTTIKGLTTYTPDFTMLVINANNGIVGTTKEHLGFSIALGLKIFLVINKIDQVSETWLGQIVTSVEEFIKLSCNKIPFRVKTDEDAILSAQYLTDPQVCPIFLTSCVNGTNLDKLKKFLNILRPLALNEKENESSQSTEFQVDDVFFKKKPGHILSGLVLSGNIAEHDKMLLGPFKSGKFVPVEIQTIQRYRVPCKMVCSAQSAAVSIGNPENIKEKIRKGMVLVNPKLNPIGCLEFEAEIFVLFHASQLTIGFQATVHIGNVCQTAVIVRMDKQEVKTNEKAKVVWKFKSRVEYIRPKSRLLFREGTSKGMGEVTAINPFNPNEVKKFKADNESLTSIKKKKKKVK</sequence>
<evidence type="ECO:0000256" key="1">
    <source>
        <dbReference type="ARBA" id="ARBA00007249"/>
    </source>
</evidence>
<dbReference type="InterPro" id="IPR027417">
    <property type="entry name" value="P-loop_NTPase"/>
</dbReference>
<comment type="similarity">
    <text evidence="1">Belongs to the TRAFAC class translation factor GTPase superfamily. Classic translation factor GTPase family. EF-Tu/EF-1A subfamily.</text>
</comment>
<evidence type="ECO:0000313" key="7">
    <source>
        <dbReference type="Proteomes" id="UP000663879"/>
    </source>
</evidence>
<comment type="caution">
    <text evidence="6">The sequence shown here is derived from an EMBL/GenBank/DDBJ whole genome shotgun (WGS) entry which is preliminary data.</text>
</comment>
<dbReference type="GO" id="GO:0003924">
    <property type="term" value="F:GTPase activity"/>
    <property type="evidence" value="ECO:0007669"/>
    <property type="project" value="InterPro"/>
</dbReference>
<dbReference type="EMBL" id="CAJNOC010004748">
    <property type="protein sequence ID" value="CAF1032348.1"/>
    <property type="molecule type" value="Genomic_DNA"/>
</dbReference>
<dbReference type="Pfam" id="PF00009">
    <property type="entry name" value="GTP_EFTU"/>
    <property type="match status" value="1"/>
</dbReference>
<keyword evidence="2" id="KW-0547">Nucleotide-binding</keyword>